<feature type="region of interest" description="Disordered" evidence="12">
    <location>
        <begin position="803"/>
        <end position="838"/>
    </location>
</feature>
<comment type="subunit">
    <text evidence="9">Heterotetramer, composed of two GyrA and two GyrB chains. In the heterotetramer, GyrA contains the active site tyrosine that forms a transient covalent intermediate with DNA, while GyrB binds cofactors and catalyzes ATP hydrolysis.</text>
</comment>
<dbReference type="FunFam" id="3.30.1360.40:FF:000002">
    <property type="entry name" value="DNA gyrase subunit A"/>
    <property type="match status" value="1"/>
</dbReference>
<dbReference type="eggNOG" id="COG0188">
    <property type="taxonomic scope" value="Bacteria"/>
</dbReference>
<feature type="short sequence motif" description="GyrA-box" evidence="9">
    <location>
        <begin position="522"/>
        <end position="528"/>
    </location>
</feature>
<dbReference type="GO" id="GO:0006261">
    <property type="term" value="P:DNA-templated DNA replication"/>
    <property type="evidence" value="ECO:0007669"/>
    <property type="project" value="UniProtKB-UniRule"/>
</dbReference>
<dbReference type="GO" id="GO:0005524">
    <property type="term" value="F:ATP binding"/>
    <property type="evidence" value="ECO:0007669"/>
    <property type="project" value="UniProtKB-UniRule"/>
</dbReference>
<organism evidence="14 15">
    <name type="scientific">Ruminococcus albus 8</name>
    <dbReference type="NCBI Taxonomy" id="246199"/>
    <lineage>
        <taxon>Bacteria</taxon>
        <taxon>Bacillati</taxon>
        <taxon>Bacillota</taxon>
        <taxon>Clostridia</taxon>
        <taxon>Eubacteriales</taxon>
        <taxon>Oscillospiraceae</taxon>
        <taxon>Ruminococcus</taxon>
    </lineage>
</organism>
<gene>
    <name evidence="9 14" type="primary">gyrA</name>
    <name evidence="14" type="ORF">CUS_4965</name>
</gene>
<dbReference type="FunFam" id="1.10.268.10:FF:000001">
    <property type="entry name" value="DNA gyrase subunit A"/>
    <property type="match status" value="1"/>
</dbReference>
<evidence type="ECO:0000256" key="7">
    <source>
        <dbReference type="ARBA" id="ARBA00023235"/>
    </source>
</evidence>
<evidence type="ECO:0000256" key="1">
    <source>
        <dbReference type="ARBA" id="ARBA00000185"/>
    </source>
</evidence>
<keyword evidence="6 9" id="KW-0238">DNA-binding</keyword>
<dbReference type="HAMAP" id="MF_01897">
    <property type="entry name" value="GyrA"/>
    <property type="match status" value="1"/>
</dbReference>
<comment type="miscellaneous">
    <text evidence="9">Few gyrases are as efficient as E.coli at forming negative supercoils. Not all organisms have 2 type II topoisomerases; in organisms with a single type II topoisomerase this enzyme also has to decatenate newly replicated chromosomes.</text>
</comment>
<dbReference type="RefSeq" id="WP_002847724.1">
    <property type="nucleotide sequence ID" value="NZ_ADKM02000049.1"/>
</dbReference>
<evidence type="ECO:0000313" key="15">
    <source>
        <dbReference type="Proteomes" id="UP000004259"/>
    </source>
</evidence>
<keyword evidence="7 9" id="KW-0413">Isomerase</keyword>
<comment type="subunit">
    <text evidence="8">Heterotetramer composed of ParC and ParE.</text>
</comment>
<dbReference type="GO" id="GO:0005737">
    <property type="term" value="C:cytoplasm"/>
    <property type="evidence" value="ECO:0007669"/>
    <property type="project" value="UniProtKB-SubCell"/>
</dbReference>
<evidence type="ECO:0000256" key="4">
    <source>
        <dbReference type="ARBA" id="ARBA00022840"/>
    </source>
</evidence>
<keyword evidence="3 9" id="KW-0547">Nucleotide-binding</keyword>
<dbReference type="GO" id="GO:0034335">
    <property type="term" value="F:DNA negative supercoiling activity"/>
    <property type="evidence" value="ECO:0007669"/>
    <property type="project" value="UniProtKB-ARBA"/>
</dbReference>
<keyword evidence="9" id="KW-0963">Cytoplasm</keyword>
<keyword evidence="11" id="KW-0175">Coiled coil</keyword>
<evidence type="ECO:0000256" key="12">
    <source>
        <dbReference type="SAM" id="MobiDB-lite"/>
    </source>
</evidence>
<dbReference type="Gene3D" id="2.120.10.90">
    <property type="entry name" value="DNA gyrase/topoisomerase IV, subunit A, C-terminal"/>
    <property type="match status" value="1"/>
</dbReference>
<evidence type="ECO:0000313" key="14">
    <source>
        <dbReference type="EMBL" id="EGC03955.1"/>
    </source>
</evidence>
<dbReference type="InterPro" id="IPR013757">
    <property type="entry name" value="Topo_IIA_A_a_sf"/>
</dbReference>
<feature type="active site" description="O-(5'-phospho-DNA)-tyrosine intermediate" evidence="9 10">
    <location>
        <position position="120"/>
    </location>
</feature>
<dbReference type="Gene3D" id="3.90.199.10">
    <property type="entry name" value="Topoisomerase II, domain 5"/>
    <property type="match status" value="1"/>
</dbReference>
<dbReference type="NCBIfam" id="TIGR01063">
    <property type="entry name" value="gyrA"/>
    <property type="match status" value="1"/>
</dbReference>
<feature type="compositionally biased region" description="Basic and acidic residues" evidence="12">
    <location>
        <begin position="803"/>
        <end position="827"/>
    </location>
</feature>
<dbReference type="Pfam" id="PF00521">
    <property type="entry name" value="DNA_topoisoIV"/>
    <property type="match status" value="1"/>
</dbReference>
<evidence type="ECO:0000256" key="3">
    <source>
        <dbReference type="ARBA" id="ARBA00022741"/>
    </source>
</evidence>
<evidence type="ECO:0000256" key="2">
    <source>
        <dbReference type="ARBA" id="ARBA00008263"/>
    </source>
</evidence>
<dbReference type="CDD" id="cd00187">
    <property type="entry name" value="TOP4c"/>
    <property type="match status" value="1"/>
</dbReference>
<dbReference type="GO" id="GO:0009330">
    <property type="term" value="C:DNA topoisomerase type II (double strand cut, ATP-hydrolyzing) complex"/>
    <property type="evidence" value="ECO:0007669"/>
    <property type="project" value="TreeGrafter"/>
</dbReference>
<dbReference type="FunFam" id="3.90.199.10:FF:000001">
    <property type="entry name" value="DNA gyrase subunit A"/>
    <property type="match status" value="1"/>
</dbReference>
<reference evidence="14 15" key="1">
    <citation type="submission" date="2011-02" db="EMBL/GenBank/DDBJ databases">
        <authorList>
            <person name="Nelson K.E."/>
            <person name="Sutton G."/>
            <person name="Torralba M."/>
            <person name="Durkin S."/>
            <person name="Harkins D."/>
            <person name="Montgomery R."/>
            <person name="Ziemer C."/>
            <person name="Klaassens E."/>
            <person name="Ocuiv P."/>
            <person name="Morrison M."/>
        </authorList>
    </citation>
    <scope>NUCLEOTIDE SEQUENCE [LARGE SCALE GENOMIC DNA]</scope>
    <source>
        <strain evidence="14 15">8</strain>
    </source>
</reference>
<dbReference type="EC" id="5.6.2.2" evidence="9"/>
<dbReference type="FunFam" id="2.120.10.90:FF:000005">
    <property type="entry name" value="DNA topoisomerase 4 subunit A"/>
    <property type="match status" value="1"/>
</dbReference>
<comment type="caution">
    <text evidence="14">The sequence shown here is derived from an EMBL/GenBank/DDBJ whole genome shotgun (WGS) entry which is preliminary data.</text>
</comment>
<dbReference type="InterPro" id="IPR013760">
    <property type="entry name" value="Topo_IIA-like_dom_sf"/>
</dbReference>
<accession>E9S9S5</accession>
<dbReference type="Proteomes" id="UP000004259">
    <property type="component" value="Unassembled WGS sequence"/>
</dbReference>
<dbReference type="InterPro" id="IPR050220">
    <property type="entry name" value="Type_II_DNA_Topoisomerases"/>
</dbReference>
<dbReference type="OrthoDB" id="9806486at2"/>
<dbReference type="PANTHER" id="PTHR43493:SF5">
    <property type="entry name" value="DNA GYRASE SUBUNIT A, CHLOROPLASTIC_MITOCHONDRIAL"/>
    <property type="match status" value="1"/>
</dbReference>
<dbReference type="InterPro" id="IPR005743">
    <property type="entry name" value="GyrA"/>
</dbReference>
<dbReference type="Gene3D" id="3.30.1360.40">
    <property type="match status" value="1"/>
</dbReference>
<dbReference type="SUPFAM" id="SSF101904">
    <property type="entry name" value="GyrA/ParC C-terminal domain-like"/>
    <property type="match status" value="1"/>
</dbReference>
<dbReference type="NCBIfam" id="NF004043">
    <property type="entry name" value="PRK05560.1"/>
    <property type="match status" value="1"/>
</dbReference>
<dbReference type="InterPro" id="IPR035516">
    <property type="entry name" value="Gyrase/topoIV_suA_C"/>
</dbReference>
<keyword evidence="15" id="KW-1185">Reference proteome</keyword>
<dbReference type="InterPro" id="IPR013758">
    <property type="entry name" value="Topo_IIA_A/C_ab"/>
</dbReference>
<comment type="function">
    <text evidence="9">A type II topoisomerase that negatively supercoils closed circular double-stranded (ds) DNA in an ATP-dependent manner to modulate DNA topology and maintain chromosomes in an underwound state. Negative supercoiling favors strand separation, and DNA replication, transcription, recombination and repair, all of which involve strand separation. Also able to catalyze the interconversion of other topological isomers of dsDNA rings, including catenanes and knotted rings. Type II topoisomerases break and join 2 DNA strands simultaneously in an ATP-dependent manner.</text>
</comment>
<dbReference type="EMBL" id="ADKM02000049">
    <property type="protein sequence ID" value="EGC03955.1"/>
    <property type="molecule type" value="Genomic_DNA"/>
</dbReference>
<dbReference type="PROSITE" id="PS52040">
    <property type="entry name" value="TOPO_IIA"/>
    <property type="match status" value="1"/>
</dbReference>
<dbReference type="GO" id="GO:0006265">
    <property type="term" value="P:DNA topological change"/>
    <property type="evidence" value="ECO:0007669"/>
    <property type="project" value="UniProtKB-UniRule"/>
</dbReference>
<dbReference type="InterPro" id="IPR006691">
    <property type="entry name" value="GyrA/parC_rep"/>
</dbReference>
<dbReference type="SUPFAM" id="SSF56719">
    <property type="entry name" value="Type II DNA topoisomerase"/>
    <property type="match status" value="1"/>
</dbReference>
<keyword evidence="5 9" id="KW-0799">Topoisomerase</keyword>
<feature type="coiled-coil region" evidence="11">
    <location>
        <begin position="433"/>
        <end position="474"/>
    </location>
</feature>
<evidence type="ECO:0000256" key="8">
    <source>
        <dbReference type="ARBA" id="ARBA00063644"/>
    </source>
</evidence>
<dbReference type="Pfam" id="PF03989">
    <property type="entry name" value="DNA_gyraseA_C"/>
    <property type="match status" value="6"/>
</dbReference>
<evidence type="ECO:0000256" key="10">
    <source>
        <dbReference type="PROSITE-ProRule" id="PRU01384"/>
    </source>
</evidence>
<comment type="subcellular location">
    <subcellularLocation>
        <location evidence="9">Cytoplasm</location>
    </subcellularLocation>
</comment>
<dbReference type="PANTHER" id="PTHR43493">
    <property type="entry name" value="DNA GYRASE/TOPOISOMERASE SUBUNIT A"/>
    <property type="match status" value="1"/>
</dbReference>
<dbReference type="STRING" id="246199.CUS_4965"/>
<keyword evidence="4 9" id="KW-0067">ATP-binding</keyword>
<dbReference type="GO" id="GO:0005694">
    <property type="term" value="C:chromosome"/>
    <property type="evidence" value="ECO:0007669"/>
    <property type="project" value="InterPro"/>
</dbReference>
<name>E9S9S5_RUMAL</name>
<feature type="compositionally biased region" description="Acidic residues" evidence="12">
    <location>
        <begin position="828"/>
        <end position="838"/>
    </location>
</feature>
<evidence type="ECO:0000259" key="13">
    <source>
        <dbReference type="PROSITE" id="PS52040"/>
    </source>
</evidence>
<feature type="domain" description="Topo IIA-type catalytic" evidence="13">
    <location>
        <begin position="32"/>
        <end position="495"/>
    </location>
</feature>
<dbReference type="InterPro" id="IPR002205">
    <property type="entry name" value="Topo_IIA_dom_A"/>
</dbReference>
<dbReference type="NCBIfam" id="NF004044">
    <property type="entry name" value="PRK05561.1"/>
    <property type="match status" value="1"/>
</dbReference>
<dbReference type="GO" id="GO:0003677">
    <property type="term" value="F:DNA binding"/>
    <property type="evidence" value="ECO:0007669"/>
    <property type="project" value="UniProtKB-UniRule"/>
</dbReference>
<dbReference type="AlphaFoldDB" id="E9S9S5"/>
<dbReference type="SMART" id="SM00434">
    <property type="entry name" value="TOP4c"/>
    <property type="match status" value="1"/>
</dbReference>
<evidence type="ECO:0000256" key="6">
    <source>
        <dbReference type="ARBA" id="ARBA00023125"/>
    </source>
</evidence>
<proteinExistence type="inferred from homology"/>
<comment type="similarity">
    <text evidence="2 9">Belongs to the type II topoisomerase GyrA/ParC subunit family.</text>
</comment>
<evidence type="ECO:0000256" key="11">
    <source>
        <dbReference type="SAM" id="Coils"/>
    </source>
</evidence>
<evidence type="ECO:0000256" key="9">
    <source>
        <dbReference type="HAMAP-Rule" id="MF_01897"/>
    </source>
</evidence>
<evidence type="ECO:0000256" key="5">
    <source>
        <dbReference type="ARBA" id="ARBA00023029"/>
    </source>
</evidence>
<comment type="catalytic activity">
    <reaction evidence="1 9 10">
        <text>ATP-dependent breakage, passage and rejoining of double-stranded DNA.</text>
        <dbReference type="EC" id="5.6.2.2"/>
    </reaction>
</comment>
<protein>
    <recommendedName>
        <fullName evidence="9">DNA gyrase subunit A</fullName>
        <ecNumber evidence="9">5.6.2.2</ecNumber>
    </recommendedName>
</protein>
<sequence length="838" mass="93820">MDEYNLIDQDVEHIMKESFLQYSMAVIVSRALPDVRDGLKPVHRRILYTMHENGLTPDQAYRKCADTVGSVLGRYHPHGDASVYDALVRLAQSFSLRYPLVDGHGNFGSVDGDPPAAYRYTEARMAKMSLNMLTDIKKDTVDFQPNYDDRLQEPVVLPSRFPNILCNGSVGIAVGMATNIPPHNLHEVIEGMKIVMQNPDCTLDELMQAIKGPDFPTGGIIMGRSGIRAAYGTGRGKIILRSKTSIEEIKGRNCIIVTEIPYMVNKARLVESIAGLVKDKRIDGIHDLRDETGRDGMRIVIELKKDANAQVVLNKLFTLTQLQDSVGVILLALVKGVPKVLTLKQILQEYIDFQVDVIRRRTEFDLKKAKEREHILQGLVIALDNIDEVIEIMKTSKNIPEGKQRLMTRFGLSDIQAEHIAQMTLGRLTGMERQKILDELEEITAKVADYEDILANHQRVLDIIIEEVEAIQEKYGDERRTQIENVSGEVDIEDLIPVEESVVTYTNVGYIKRMPISVYKAQNRGGKGVTGMKQREDDCVTEMSVCSSHDNILFITTKGQAYKMKCYELPEGSKASRGVNIKNLLELSDDNLIAAMIKVEDFDDDKYIVMVTKRGKIKRTPLSAYKNVRKRGLIAIGLDDGDEIAGVRLTEGNNELLIATHNGMAIRISENDVRVMSRTAHGVRAIKLRGDDYVVSMARIREGASVLTVSETGLGRRVELESYPVRHRGGSGVLNYKNGDVCGIKVVDEDDDIIMISSDGIVIRLRACDISMMGRYSRGVRLMKVTGDNKVVTFTRTEHDDNAEIAEVEKASEEDIRKAQEEEKAEVLEDDAEPDDQE</sequence>
<dbReference type="Gene3D" id="1.10.268.10">
    <property type="entry name" value="Topoisomerase, domain 3"/>
    <property type="match status" value="1"/>
</dbReference>